<proteinExistence type="predicted"/>
<feature type="compositionally biased region" description="Gly residues" evidence="1">
    <location>
        <begin position="59"/>
        <end position="70"/>
    </location>
</feature>
<dbReference type="AlphaFoldDB" id="F8NGS1"/>
<dbReference type="EMBL" id="GL945429">
    <property type="protein sequence ID" value="EGO29404.1"/>
    <property type="molecule type" value="Genomic_DNA"/>
</dbReference>
<dbReference type="GeneID" id="18810752"/>
<feature type="non-terminal residue" evidence="2">
    <location>
        <position position="70"/>
    </location>
</feature>
<evidence type="ECO:0000256" key="1">
    <source>
        <dbReference type="SAM" id="MobiDB-lite"/>
    </source>
</evidence>
<dbReference type="Proteomes" id="UP000008064">
    <property type="component" value="Unassembled WGS sequence"/>
</dbReference>
<evidence type="ECO:0000313" key="2">
    <source>
        <dbReference type="EMBL" id="EGO29404.1"/>
    </source>
</evidence>
<name>F8NGS1_SERL9</name>
<sequence>MMICPCESLRCESWEWKGEPLECVVSGRSSLHAGMVGEAPSSPHGPSDAELKLGDGEDGGMGTGEGAYEL</sequence>
<dbReference type="RefSeq" id="XP_007313646.1">
    <property type="nucleotide sequence ID" value="XM_007313584.1"/>
</dbReference>
<reference evidence="2" key="1">
    <citation type="submission" date="2011-04" db="EMBL/GenBank/DDBJ databases">
        <title>Evolution of plant cell wall degrading machinery underlies the functional diversity of forest fungi.</title>
        <authorList>
            <consortium name="US DOE Joint Genome Institute (JGI-PGF)"/>
            <person name="Eastwood D.C."/>
            <person name="Floudas D."/>
            <person name="Binder M."/>
            <person name="Majcherczyk A."/>
            <person name="Schneider P."/>
            <person name="Aerts A."/>
            <person name="Asiegbu F.O."/>
            <person name="Baker S.E."/>
            <person name="Barry K."/>
            <person name="Bendiksby M."/>
            <person name="Blumentritt M."/>
            <person name="Coutinho P.M."/>
            <person name="Cullen D."/>
            <person name="Cullen D."/>
            <person name="Gathman A."/>
            <person name="Goodell B."/>
            <person name="Henrissat B."/>
            <person name="Ihrmark K."/>
            <person name="Kauserud H."/>
            <person name="Kohler A."/>
            <person name="LaButti K."/>
            <person name="Lapidus A."/>
            <person name="Lavin J.L."/>
            <person name="Lee Y.-H."/>
            <person name="Lindquist E."/>
            <person name="Lilly W."/>
            <person name="Lucas S."/>
            <person name="Morin E."/>
            <person name="Murat C."/>
            <person name="Oguiza J.A."/>
            <person name="Park J."/>
            <person name="Pisabarro A.G."/>
            <person name="Riley R."/>
            <person name="Rosling A."/>
            <person name="Salamov A."/>
            <person name="Schmidt O."/>
            <person name="Schmutz J."/>
            <person name="Skrede I."/>
            <person name="Stenlid J."/>
            <person name="Wiebenga A."/>
            <person name="Xie X."/>
            <person name="Kues U."/>
            <person name="Hibbett D.S."/>
            <person name="Hoffmeister D."/>
            <person name="Hogberg N."/>
            <person name="Martin F."/>
            <person name="Grigoriev I.V."/>
            <person name="Watkinson S.C."/>
        </authorList>
    </citation>
    <scope>NUCLEOTIDE SEQUENCE</scope>
    <source>
        <strain evidence="2">S7.9</strain>
    </source>
</reference>
<organism>
    <name type="scientific">Serpula lacrymans var. lacrymans (strain S7.9)</name>
    <name type="common">Dry rot fungus</name>
    <dbReference type="NCBI Taxonomy" id="578457"/>
    <lineage>
        <taxon>Eukaryota</taxon>
        <taxon>Fungi</taxon>
        <taxon>Dikarya</taxon>
        <taxon>Basidiomycota</taxon>
        <taxon>Agaricomycotina</taxon>
        <taxon>Agaricomycetes</taxon>
        <taxon>Agaricomycetidae</taxon>
        <taxon>Boletales</taxon>
        <taxon>Coniophorineae</taxon>
        <taxon>Serpulaceae</taxon>
        <taxon>Serpula</taxon>
    </lineage>
</organism>
<gene>
    <name evidence="2" type="ORF">SERLADRAFT_378195</name>
</gene>
<feature type="region of interest" description="Disordered" evidence="1">
    <location>
        <begin position="34"/>
        <end position="70"/>
    </location>
</feature>
<accession>F8NGS1</accession>
<protein>
    <submittedName>
        <fullName evidence="2">Uncharacterized protein</fullName>
    </submittedName>
</protein>
<dbReference type="KEGG" id="sla:SERLADRAFT_378195"/>
<dbReference type="HOGENOM" id="CLU_2764936_0_0_1"/>